<dbReference type="InterPro" id="IPR007278">
    <property type="entry name" value="DUF397"/>
</dbReference>
<protein>
    <submittedName>
        <fullName evidence="2">DUF397 domain-containing protein</fullName>
    </submittedName>
</protein>
<evidence type="ECO:0000313" key="2">
    <source>
        <dbReference type="EMBL" id="TDD94349.1"/>
    </source>
</evidence>
<evidence type="ECO:0000259" key="1">
    <source>
        <dbReference type="Pfam" id="PF04149"/>
    </source>
</evidence>
<proteinExistence type="predicted"/>
<feature type="domain" description="DUF397" evidence="1">
    <location>
        <begin position="7"/>
        <end position="57"/>
    </location>
</feature>
<dbReference type="OrthoDB" id="4570646at2"/>
<gene>
    <name evidence="2" type="ORF">E1298_07065</name>
</gene>
<evidence type="ECO:0000313" key="3">
    <source>
        <dbReference type="Proteomes" id="UP000294513"/>
    </source>
</evidence>
<name>A0A4R5C6N1_9ACTN</name>
<dbReference type="Pfam" id="PF04149">
    <property type="entry name" value="DUF397"/>
    <property type="match status" value="1"/>
</dbReference>
<keyword evidence="3" id="KW-1185">Reference proteome</keyword>
<dbReference type="Proteomes" id="UP000294513">
    <property type="component" value="Unassembled WGS sequence"/>
</dbReference>
<reference evidence="2 3" key="1">
    <citation type="submission" date="2019-03" db="EMBL/GenBank/DDBJ databases">
        <title>Draft genome sequences of novel Actinobacteria.</title>
        <authorList>
            <person name="Sahin N."/>
            <person name="Ay H."/>
            <person name="Saygin H."/>
        </authorList>
    </citation>
    <scope>NUCLEOTIDE SEQUENCE [LARGE SCALE GENOMIC DNA]</scope>
    <source>
        <strain evidence="2 3">H3C3</strain>
    </source>
</reference>
<accession>A0A4R5C6N1</accession>
<dbReference type="RefSeq" id="WP_131890156.1">
    <property type="nucleotide sequence ID" value="NZ_SMKU01000020.1"/>
</dbReference>
<dbReference type="AlphaFoldDB" id="A0A4R5C6N1"/>
<sequence>MSLNTSTWRKSSYSSSNGGACVEVADLGDVVGVRDSKEPDGPMLAVTRATFTTLTAKLLQQDASERWT</sequence>
<dbReference type="EMBL" id="SMKU01000020">
    <property type="protein sequence ID" value="TDD94349.1"/>
    <property type="molecule type" value="Genomic_DNA"/>
</dbReference>
<organism evidence="2 3">
    <name type="scientific">Actinomadura rubrisoli</name>
    <dbReference type="NCBI Taxonomy" id="2530368"/>
    <lineage>
        <taxon>Bacteria</taxon>
        <taxon>Bacillati</taxon>
        <taxon>Actinomycetota</taxon>
        <taxon>Actinomycetes</taxon>
        <taxon>Streptosporangiales</taxon>
        <taxon>Thermomonosporaceae</taxon>
        <taxon>Actinomadura</taxon>
    </lineage>
</organism>
<comment type="caution">
    <text evidence="2">The sequence shown here is derived from an EMBL/GenBank/DDBJ whole genome shotgun (WGS) entry which is preliminary data.</text>
</comment>